<evidence type="ECO:0000256" key="1">
    <source>
        <dbReference type="SAM" id="MobiDB-lite"/>
    </source>
</evidence>
<evidence type="ECO:0000313" key="3">
    <source>
        <dbReference type="Proteomes" id="UP000639606"/>
    </source>
</evidence>
<accession>A0A918AN20</accession>
<protein>
    <submittedName>
        <fullName evidence="2">Uncharacterized protein</fullName>
    </submittedName>
</protein>
<dbReference type="EMBL" id="BMRG01000005">
    <property type="protein sequence ID" value="GGP58687.1"/>
    <property type="molecule type" value="Genomic_DNA"/>
</dbReference>
<reference evidence="2" key="2">
    <citation type="submission" date="2020-09" db="EMBL/GenBank/DDBJ databases">
        <authorList>
            <person name="Sun Q."/>
            <person name="Ohkuma M."/>
        </authorList>
    </citation>
    <scope>NUCLEOTIDE SEQUENCE</scope>
    <source>
        <strain evidence="2">JCM 3313</strain>
    </source>
</reference>
<keyword evidence="3" id="KW-1185">Reference proteome</keyword>
<feature type="compositionally biased region" description="Basic and acidic residues" evidence="1">
    <location>
        <begin position="25"/>
        <end position="37"/>
    </location>
</feature>
<dbReference type="Proteomes" id="UP000639606">
    <property type="component" value="Unassembled WGS sequence"/>
</dbReference>
<proteinExistence type="predicted"/>
<gene>
    <name evidence="2" type="ORF">GCM10010185_33950</name>
</gene>
<organism evidence="2 3">
    <name type="scientific">Saccharothrix coeruleofusca</name>
    <dbReference type="NCBI Taxonomy" id="33919"/>
    <lineage>
        <taxon>Bacteria</taxon>
        <taxon>Bacillati</taxon>
        <taxon>Actinomycetota</taxon>
        <taxon>Actinomycetes</taxon>
        <taxon>Pseudonocardiales</taxon>
        <taxon>Pseudonocardiaceae</taxon>
        <taxon>Saccharothrix</taxon>
    </lineage>
</organism>
<evidence type="ECO:0000313" key="2">
    <source>
        <dbReference type="EMBL" id="GGP58687.1"/>
    </source>
</evidence>
<reference evidence="2" key="1">
    <citation type="journal article" date="2014" name="Int. J. Syst. Evol. Microbiol.">
        <title>Complete genome sequence of Corynebacterium casei LMG S-19264T (=DSM 44701T), isolated from a smear-ripened cheese.</title>
        <authorList>
            <consortium name="US DOE Joint Genome Institute (JGI-PGF)"/>
            <person name="Walter F."/>
            <person name="Albersmeier A."/>
            <person name="Kalinowski J."/>
            <person name="Ruckert C."/>
        </authorList>
    </citation>
    <scope>NUCLEOTIDE SEQUENCE</scope>
    <source>
        <strain evidence="2">JCM 3313</strain>
    </source>
</reference>
<name>A0A918AN20_9PSEU</name>
<feature type="region of interest" description="Disordered" evidence="1">
    <location>
        <begin position="25"/>
        <end position="44"/>
    </location>
</feature>
<dbReference type="AlphaFoldDB" id="A0A918AN20"/>
<comment type="caution">
    <text evidence="2">The sequence shown here is derived from an EMBL/GenBank/DDBJ whole genome shotgun (WGS) entry which is preliminary data.</text>
</comment>
<sequence length="69" mass="7702">MVMLSVLISKTFPIRRFSCEQTSEKPDRDVDWEKTTRSGETWIPSPPVCPGELSQLGGTACHPLLLKVT</sequence>